<dbReference type="EMBL" id="BNBC01000074">
    <property type="protein sequence ID" value="GHF16466.1"/>
    <property type="molecule type" value="Genomic_DNA"/>
</dbReference>
<sequence length="214" mass="23930">MARRHEGDTRQRRHVERLRVVAVHDITGPAQPDEVFQRHRPSIPQRDRRRCGSARVNPTGHTPEAAALLPGAAEEGLRVLALFTEQRWEEMRSRFDSRMAQAAPADLLRTVWQKADRERGAFQTMGTPSVRAVAGYTVVDVPMAYERGELLRRVAFDADGQVAGFFVLPAETERSPLGCDAASPASRSSSESSVSRRRRSPRHSPSPSRRAPSW</sequence>
<name>A0A919E689_9ACTN</name>
<reference evidence="3" key="1">
    <citation type="journal article" date="2014" name="Int. J. Syst. Evol. Microbiol.">
        <title>Complete genome sequence of Corynebacterium casei LMG S-19264T (=DSM 44701T), isolated from a smear-ripened cheese.</title>
        <authorList>
            <consortium name="US DOE Joint Genome Institute (JGI-PGF)"/>
            <person name="Walter F."/>
            <person name="Albersmeier A."/>
            <person name="Kalinowski J."/>
            <person name="Ruckert C."/>
        </authorList>
    </citation>
    <scope>NUCLEOTIDE SEQUENCE</scope>
    <source>
        <strain evidence="3">JCM 3302</strain>
    </source>
</reference>
<proteinExistence type="predicted"/>
<comment type="caution">
    <text evidence="3">The sequence shown here is derived from an EMBL/GenBank/DDBJ whole genome shotgun (WGS) entry which is preliminary data.</text>
</comment>
<gene>
    <name evidence="3" type="ORF">GCM10014715_84600</name>
</gene>
<dbReference type="AlphaFoldDB" id="A0A919E689"/>
<evidence type="ECO:0000313" key="3">
    <source>
        <dbReference type="EMBL" id="GHF16466.1"/>
    </source>
</evidence>
<evidence type="ECO:0000313" key="4">
    <source>
        <dbReference type="Proteomes" id="UP000641386"/>
    </source>
</evidence>
<dbReference type="InterPro" id="IPR024981">
    <property type="entry name" value="DUF3887"/>
</dbReference>
<feature type="region of interest" description="Disordered" evidence="1">
    <location>
        <begin position="175"/>
        <end position="214"/>
    </location>
</feature>
<feature type="compositionally biased region" description="Low complexity" evidence="1">
    <location>
        <begin position="181"/>
        <end position="193"/>
    </location>
</feature>
<feature type="region of interest" description="Disordered" evidence="1">
    <location>
        <begin position="40"/>
        <end position="64"/>
    </location>
</feature>
<evidence type="ECO:0000259" key="2">
    <source>
        <dbReference type="Pfam" id="PF13026"/>
    </source>
</evidence>
<evidence type="ECO:0000256" key="1">
    <source>
        <dbReference type="SAM" id="MobiDB-lite"/>
    </source>
</evidence>
<dbReference type="Pfam" id="PF13026">
    <property type="entry name" value="DUF3887"/>
    <property type="match status" value="1"/>
</dbReference>
<keyword evidence="4" id="KW-1185">Reference proteome</keyword>
<protein>
    <recommendedName>
        <fullName evidence="2">DUF3887 domain-containing protein</fullName>
    </recommendedName>
</protein>
<organism evidence="3 4">
    <name type="scientific">Streptomyces spiralis</name>
    <dbReference type="NCBI Taxonomy" id="66376"/>
    <lineage>
        <taxon>Bacteria</taxon>
        <taxon>Bacillati</taxon>
        <taxon>Actinomycetota</taxon>
        <taxon>Actinomycetes</taxon>
        <taxon>Kitasatosporales</taxon>
        <taxon>Streptomycetaceae</taxon>
        <taxon>Streptomyces</taxon>
    </lineage>
</organism>
<feature type="domain" description="DUF3887" evidence="2">
    <location>
        <begin position="79"/>
        <end position="165"/>
    </location>
</feature>
<dbReference type="Gene3D" id="3.10.450.590">
    <property type="match status" value="1"/>
</dbReference>
<dbReference type="Proteomes" id="UP000641386">
    <property type="component" value="Unassembled WGS sequence"/>
</dbReference>
<feature type="compositionally biased region" description="Low complexity" evidence="1">
    <location>
        <begin position="203"/>
        <end position="214"/>
    </location>
</feature>
<reference evidence="3" key="2">
    <citation type="submission" date="2020-09" db="EMBL/GenBank/DDBJ databases">
        <authorList>
            <person name="Sun Q."/>
            <person name="Ohkuma M."/>
        </authorList>
    </citation>
    <scope>NUCLEOTIDE SEQUENCE</scope>
    <source>
        <strain evidence="3">JCM 3302</strain>
    </source>
</reference>
<accession>A0A919E689</accession>